<keyword evidence="1" id="KW-0812">Transmembrane</keyword>
<dbReference type="STRING" id="1307761.L21SP2_0019"/>
<dbReference type="HOGENOM" id="CLU_466100_0_0_12"/>
<evidence type="ECO:0000313" key="2">
    <source>
        <dbReference type="EMBL" id="AHC13465.1"/>
    </source>
</evidence>
<gene>
    <name evidence="2" type="ORF">L21SP2_0019</name>
</gene>
<name>V5WCY5_9SPIO</name>
<feature type="transmembrane region" description="Helical" evidence="1">
    <location>
        <begin position="353"/>
        <end position="375"/>
    </location>
</feature>
<evidence type="ECO:0000256" key="1">
    <source>
        <dbReference type="SAM" id="Phobius"/>
    </source>
</evidence>
<keyword evidence="1" id="KW-0472">Membrane</keyword>
<feature type="transmembrane region" description="Helical" evidence="1">
    <location>
        <begin position="272"/>
        <end position="291"/>
    </location>
</feature>
<evidence type="ECO:0000313" key="3">
    <source>
        <dbReference type="Proteomes" id="UP000018680"/>
    </source>
</evidence>
<keyword evidence="3" id="KW-1185">Reference proteome</keyword>
<dbReference type="EMBL" id="CP006939">
    <property type="protein sequence ID" value="AHC13465.1"/>
    <property type="molecule type" value="Genomic_DNA"/>
</dbReference>
<organism evidence="2 3">
    <name type="scientific">Salinispira pacifica</name>
    <dbReference type="NCBI Taxonomy" id="1307761"/>
    <lineage>
        <taxon>Bacteria</taxon>
        <taxon>Pseudomonadati</taxon>
        <taxon>Spirochaetota</taxon>
        <taxon>Spirochaetia</taxon>
        <taxon>Spirochaetales</taxon>
        <taxon>Spirochaetaceae</taxon>
        <taxon>Salinispira</taxon>
    </lineage>
</organism>
<dbReference type="KEGG" id="slr:L21SP2_0019"/>
<feature type="transmembrane region" description="Helical" evidence="1">
    <location>
        <begin position="52"/>
        <end position="69"/>
    </location>
</feature>
<dbReference type="Proteomes" id="UP000018680">
    <property type="component" value="Chromosome"/>
</dbReference>
<dbReference type="RefSeq" id="WP_024266398.1">
    <property type="nucleotide sequence ID" value="NC_023035.1"/>
</dbReference>
<proteinExistence type="predicted"/>
<keyword evidence="1" id="KW-1133">Transmembrane helix</keyword>
<protein>
    <submittedName>
        <fullName evidence="2">Uncharacterized protein</fullName>
    </submittedName>
</protein>
<feature type="transmembrane region" description="Helical" evidence="1">
    <location>
        <begin position="141"/>
        <end position="162"/>
    </location>
</feature>
<feature type="transmembrane region" description="Helical" evidence="1">
    <location>
        <begin position="226"/>
        <end position="251"/>
    </location>
</feature>
<feature type="transmembrane region" description="Helical" evidence="1">
    <location>
        <begin position="89"/>
        <end position="110"/>
    </location>
</feature>
<accession>V5WCY5</accession>
<feature type="transmembrane region" description="Helical" evidence="1">
    <location>
        <begin position="20"/>
        <end position="40"/>
    </location>
</feature>
<reference evidence="2 3" key="1">
    <citation type="journal article" date="2015" name="Stand. Genomic Sci.">
        <title>Complete genome sequence and description of Salinispira pacifica gen. nov., sp. nov., a novel spirochaete isolated form a hypersaline microbial mat.</title>
        <authorList>
            <person name="Ben Hania W."/>
            <person name="Joseph M."/>
            <person name="Schumann P."/>
            <person name="Bunk B."/>
            <person name="Fiebig A."/>
            <person name="Sproer C."/>
            <person name="Klenk H.P."/>
            <person name="Fardeau M.L."/>
            <person name="Spring S."/>
        </authorList>
    </citation>
    <scope>NUCLEOTIDE SEQUENCE [LARGE SCALE GENOMIC DNA]</scope>
    <source>
        <strain evidence="2 3">L21-RPul-D2</strain>
    </source>
</reference>
<dbReference type="AlphaFoldDB" id="V5WCY5"/>
<feature type="transmembrane region" description="Helical" evidence="1">
    <location>
        <begin position="204"/>
        <end position="220"/>
    </location>
</feature>
<sequence length="585" mass="65425">MSSIADESVRSSRIRISLPFLFITFWSTSSMYLLAAGILAEFSVLFDFPLRVSMPLTLLLALLLGLEDYSIAVFSRGTRNYSSGKIREIGLVLIFLYLFSVAANLLFLLLPSPGELSGVDTRVFTAAGVIRRLLVPDGSSGFLIIWGLMFWFSQSSALQGLLSRLEISRLLDGKTGKEITRLLQDDQLLVQASYSQMMASRRSASFRLVLTALLMLMYWSEIPQASLMVVIISILSISGQLYLAAITRMYAQDHSYLAYGALPTDAQRRLRSTLIFGIILFAGLIALPLSANRSIVPPAALYQFLVNIFEMFQIDNPSSQVESIEFIKNQLMRSGAESWEEFTSRPANANGQFAAALLDNILIALGLGLLFYVAILPLFKDPEIPRLVKKLLRSKGVKNFLSIFLRLGRLWLGDFGRNIVSVFILPFQALKNIFTGLASLFNKREGPGRKQSESEQKKLLRELVAEREVSGRSKEKRREISGFSDLFQEMVLECGALGLEIRPSNTISEIAENIQTLFLTLSLQRPDDGSNSNLFSAVQSIASGFEESLFSRHLLEEIRLTEARQSLVHIRRFIHAAGQDQERQD</sequence>